<sequence length="542" mass="63669">MLLFLKPNFRNNMLVKRKVWKIWKKHHYTSTISTTNLMVNCKQENVGGLYKYACIVPYKNDNILSLEKIYDEKYNHVFSENNIEIESNLMYMYKLLLNSRSIEQIRLQVHNSYCAYENNFINDVKGINWSAYIPFSSVLVEPQISVKSIKSRLYHTCMIKNIILSVIKKQQQVYIEKNGDENILLKKKKLNPSTLQPLKIHVLFRYNELKISINISNDMNKRIYVLYKNQHSLKSTIIASAIFKINIFNYINSGKNLYVIDPFCNDGGILFETLSILMSSPNGSPSIKYPITSFPLHSPSTFYEVLNEVSLTPQKNINHVYFLGIDENKDHIKQANENLKIFFETMPRSVNEENGENEKLDHISRNYLDKSIPNGKILDEKLKLKDRWKNGTEDNSKEEKKNLLFEIQKKKVNDFYTLSSHELRELFFADEKGGKNSICNSLVERNIKFYYLNFLRLHNVCENCIIITNILNQEKNKIKKFEKILLRSQILNAFVFAQEIYKEKTKLKFKILLRFVSNGQNVIFMQLFGKTRTGVYDEFGDE</sequence>
<accession>A0A1Y1JHP6</accession>
<protein>
    <submittedName>
        <fullName evidence="1">Uncharacterized protein</fullName>
    </submittedName>
</protein>
<dbReference type="OrthoDB" id="363639at2759"/>
<reference evidence="2" key="1">
    <citation type="submission" date="2017-04" db="EMBL/GenBank/DDBJ databases">
        <title>Plasmodium gonderi genome.</title>
        <authorList>
            <person name="Arisue N."/>
            <person name="Honma H."/>
            <person name="Kawai S."/>
            <person name="Tougan T."/>
            <person name="Tanabe K."/>
            <person name="Horii T."/>
        </authorList>
    </citation>
    <scope>NUCLEOTIDE SEQUENCE [LARGE SCALE GENOMIC DNA]</scope>
    <source>
        <strain evidence="2">ATCC 30045</strain>
    </source>
</reference>
<evidence type="ECO:0000313" key="2">
    <source>
        <dbReference type="Proteomes" id="UP000195521"/>
    </source>
</evidence>
<dbReference type="GeneID" id="39746675"/>
<dbReference type="Proteomes" id="UP000195521">
    <property type="component" value="Unassembled WGS sequence"/>
</dbReference>
<dbReference type="RefSeq" id="XP_028542552.1">
    <property type="nucleotide sequence ID" value="XM_028686751.1"/>
</dbReference>
<comment type="caution">
    <text evidence="1">The sequence shown here is derived from an EMBL/GenBank/DDBJ whole genome shotgun (WGS) entry which is preliminary data.</text>
</comment>
<dbReference type="CDD" id="cd11715">
    <property type="entry name" value="THUMP_AdoMetMT"/>
    <property type="match status" value="1"/>
</dbReference>
<dbReference type="OMA" id="HNSYCAY"/>
<dbReference type="AlphaFoldDB" id="A0A1Y1JHP6"/>
<evidence type="ECO:0000313" key="1">
    <source>
        <dbReference type="EMBL" id="GAW79963.1"/>
    </source>
</evidence>
<name>A0A1Y1JHP6_PLAGO</name>
<gene>
    <name evidence="1" type="ORF">PGO_061080</name>
</gene>
<keyword evidence="2" id="KW-1185">Reference proteome</keyword>
<proteinExistence type="predicted"/>
<dbReference type="Gene3D" id="3.30.2130.30">
    <property type="match status" value="1"/>
</dbReference>
<organism evidence="1 2">
    <name type="scientific">Plasmodium gonderi</name>
    <dbReference type="NCBI Taxonomy" id="77519"/>
    <lineage>
        <taxon>Eukaryota</taxon>
        <taxon>Sar</taxon>
        <taxon>Alveolata</taxon>
        <taxon>Apicomplexa</taxon>
        <taxon>Aconoidasida</taxon>
        <taxon>Haemosporida</taxon>
        <taxon>Plasmodiidae</taxon>
        <taxon>Plasmodium</taxon>
        <taxon>Plasmodium (Plasmodium)</taxon>
    </lineage>
</organism>
<dbReference type="EMBL" id="BDQF01000007">
    <property type="protein sequence ID" value="GAW79963.1"/>
    <property type="molecule type" value="Genomic_DNA"/>
</dbReference>